<evidence type="ECO:0000313" key="2">
    <source>
        <dbReference type="Proteomes" id="UP000307720"/>
    </source>
</evidence>
<accession>A0AC61QV84</accession>
<keyword evidence="2" id="KW-1185">Reference proteome</keyword>
<proteinExistence type="predicted"/>
<name>A0AC61QV84_9FIRM</name>
<organism evidence="1 2">
    <name type="scientific">Hominisplanchenecus murintestinalis</name>
    <dbReference type="NCBI Taxonomy" id="2941517"/>
    <lineage>
        <taxon>Bacteria</taxon>
        <taxon>Bacillati</taxon>
        <taxon>Bacillota</taxon>
        <taxon>Clostridia</taxon>
        <taxon>Lachnospirales</taxon>
        <taxon>Lachnospiraceae</taxon>
        <taxon>Hominisplanchenecus</taxon>
    </lineage>
</organism>
<reference evidence="1" key="1">
    <citation type="submission" date="2019-04" db="EMBL/GenBank/DDBJ databases">
        <title>Microbes associate with the intestines of laboratory mice.</title>
        <authorList>
            <person name="Navarre W."/>
            <person name="Wong E."/>
            <person name="Huang K."/>
            <person name="Tropini C."/>
            <person name="Ng K."/>
            <person name="Yu B."/>
        </authorList>
    </citation>
    <scope>NUCLEOTIDE SEQUENCE</scope>
    <source>
        <strain evidence="1">NM72_1-8</strain>
    </source>
</reference>
<gene>
    <name evidence="1" type="ORF">E5357_16925</name>
</gene>
<comment type="caution">
    <text evidence="1">The sequence shown here is derived from an EMBL/GenBank/DDBJ whole genome shotgun (WGS) entry which is preliminary data.</text>
</comment>
<dbReference type="Proteomes" id="UP000307720">
    <property type="component" value="Unassembled WGS sequence"/>
</dbReference>
<protein>
    <submittedName>
        <fullName evidence="1">XRE family transcriptional regulator</fullName>
    </submittedName>
</protein>
<evidence type="ECO:0000313" key="1">
    <source>
        <dbReference type="EMBL" id="TGX96221.1"/>
    </source>
</evidence>
<dbReference type="EMBL" id="SRZB01000076">
    <property type="protein sequence ID" value="TGX96221.1"/>
    <property type="molecule type" value="Genomic_DNA"/>
</dbReference>
<sequence>MPMNLVIQERRKELGLTQEQVAEYLNVSIPAVSKWEKGTTSPGISFLAPLARLLKIDLNTLFCFHEDITQQEIGLLCKEIGKIVGNKGLEEGFAAVGQKLHEYPHNERLMHVLTFQLDGLLSMSDLTVDEMRPYEEQILEWYHRLAGSTDVKISNSANFMLASRYLRNGEYEKAQETLDLMPDRNEIVDSMADKFWLQVEIDKHQGKSEKAAEDLQRELHLALNKVQLLLYKMVNIELECGELLTAKKIADKSAQMVTLFEMWKYSAFTAPLEIAFAEKDADKCICILREMLAAMREPWNMDKTLLFNRIPAQATKPEQMIPVILSAMEKESLLQNSSEFQELITEYERFKGRK</sequence>